<feature type="compositionally biased region" description="Polar residues" evidence="1">
    <location>
        <begin position="27"/>
        <end position="40"/>
    </location>
</feature>
<feature type="region of interest" description="Disordered" evidence="1">
    <location>
        <begin position="1"/>
        <end position="216"/>
    </location>
</feature>
<dbReference type="PANTHER" id="PTHR38697:SF1">
    <property type="entry name" value="NUCLEAR PORE COMPLEX PROTEIN SIMILAR TO S. CEREVISIAE NUP2 (EUROFUNG)"/>
    <property type="match status" value="1"/>
</dbReference>
<dbReference type="InterPro" id="IPR000156">
    <property type="entry name" value="Ran_bind_dom"/>
</dbReference>
<dbReference type="GeneID" id="19210949"/>
<comment type="caution">
    <text evidence="3">The sequence shown here is derived from an EMBL/GenBank/DDBJ whole genome shotgun (WGS) entry which is preliminary data.</text>
</comment>
<feature type="compositionally biased region" description="Gly residues" evidence="1">
    <location>
        <begin position="561"/>
        <end position="574"/>
    </location>
</feature>
<reference evidence="4" key="1">
    <citation type="journal article" date="2012" name="Science">
        <title>The Paleozoic origin of enzymatic lignin decomposition reconstructed from 31 fungal genomes.</title>
        <authorList>
            <person name="Floudas D."/>
            <person name="Binder M."/>
            <person name="Riley R."/>
            <person name="Barry K."/>
            <person name="Blanchette R.A."/>
            <person name="Henrissat B."/>
            <person name="Martinez A.T."/>
            <person name="Otillar R."/>
            <person name="Spatafora J.W."/>
            <person name="Yadav J.S."/>
            <person name="Aerts A."/>
            <person name="Benoit I."/>
            <person name="Boyd A."/>
            <person name="Carlson A."/>
            <person name="Copeland A."/>
            <person name="Coutinho P.M."/>
            <person name="de Vries R.P."/>
            <person name="Ferreira P."/>
            <person name="Findley K."/>
            <person name="Foster B."/>
            <person name="Gaskell J."/>
            <person name="Glotzer D."/>
            <person name="Gorecki P."/>
            <person name="Heitman J."/>
            <person name="Hesse C."/>
            <person name="Hori C."/>
            <person name="Igarashi K."/>
            <person name="Jurgens J.A."/>
            <person name="Kallen N."/>
            <person name="Kersten P."/>
            <person name="Kohler A."/>
            <person name="Kuees U."/>
            <person name="Kumar T.K.A."/>
            <person name="Kuo A."/>
            <person name="LaButti K."/>
            <person name="Larrondo L.F."/>
            <person name="Lindquist E."/>
            <person name="Ling A."/>
            <person name="Lombard V."/>
            <person name="Lucas S."/>
            <person name="Lundell T."/>
            <person name="Martin R."/>
            <person name="McLaughlin D.J."/>
            <person name="Morgenstern I."/>
            <person name="Morin E."/>
            <person name="Murat C."/>
            <person name="Nagy L.G."/>
            <person name="Nolan M."/>
            <person name="Ohm R.A."/>
            <person name="Patyshakuliyeva A."/>
            <person name="Rokas A."/>
            <person name="Ruiz-Duenas F.J."/>
            <person name="Sabat G."/>
            <person name="Salamov A."/>
            <person name="Samejima M."/>
            <person name="Schmutz J."/>
            <person name="Slot J.C."/>
            <person name="St John F."/>
            <person name="Stenlid J."/>
            <person name="Sun H."/>
            <person name="Sun S."/>
            <person name="Syed K."/>
            <person name="Tsang A."/>
            <person name="Wiebenga A."/>
            <person name="Young D."/>
            <person name="Pisabarro A."/>
            <person name="Eastwood D.C."/>
            <person name="Martin F."/>
            <person name="Cullen D."/>
            <person name="Grigoriev I.V."/>
            <person name="Hibbett D.S."/>
        </authorList>
    </citation>
    <scope>NUCLEOTIDE SEQUENCE [LARGE SCALE GENOMIC DNA]</scope>
    <source>
        <strain evidence="4">RWD-64-598 SS2</strain>
    </source>
</reference>
<dbReference type="OrthoDB" id="185618at2759"/>
<sequence>MPGTPPAGSVANPNDTDQVDFPKTRSKTPSPTRSDSPEPSTSRKREREVSLEPLTPKPDSSAHAPDTKERDNRRSSKKGRVMLDSTAEEDENHAAARPPPRSRSRSNTPPNATTGSGSENHADEDASEDTTMERGTATPPPGTSPRYEARVRQISQGVEDISWRPLHTPGDADRAPEEGPQQSKEQQAQAQAIEVDDDVTASADVSATGDKLVADDAAATTATSITTEAIETPLGEAAVIADGAKTVPEPTLEVVGATAGDTDDVVIEKAPSGASTRRPSDSDGGEQEKGLKRKLGDRGVSRGPPENGSAPSPSVVEPTKRARDDADKDDNPREAKRLTPPPDKSKEKQEEPMDSTPKFGGFMAYASTSSPFASVKGQNIFRPSPSPTPLSPTPRTSFASSPFPSFSSISTLGEPSTPKSSFAGGSSTTTTTTSTATKRTGFEAFASSGGGSPFASAARAKSPPVFGSSYSSSSGKATPSALARSKSPSRRGSANAFATYASGGAQAFAPAPKRPRAGSPAGGSPPPGLGKRGKEGVALVLAGASVGADNGSGSGEDERGNGNGNGNDNGSGEEGGVRQESEKQHGEGSGSGSGSDNDDERVGVSAGDESAAVAAGTTFGERLRAERDREGDASEEERERERERLQEQEVLTGEEDEETIHQVRGKLYALAAENNSWKERGTGLLKLNVRRVDGSAARLVMRKEAVYAVLLNVTLFPGMKCFVAQDPRYIRFSAIEDGVTTHYNLRVSNAKIAEELLEEINSYIPPA</sequence>
<accession>A0A5M3M782</accession>
<evidence type="ECO:0000259" key="2">
    <source>
        <dbReference type="PROSITE" id="PS50196"/>
    </source>
</evidence>
<dbReference type="SMART" id="SM00160">
    <property type="entry name" value="RanBD"/>
    <property type="match status" value="1"/>
</dbReference>
<dbReference type="InterPro" id="IPR011993">
    <property type="entry name" value="PH-like_dom_sf"/>
</dbReference>
<feature type="compositionally biased region" description="Polar residues" evidence="1">
    <location>
        <begin position="107"/>
        <end position="119"/>
    </location>
</feature>
<feature type="region of interest" description="Disordered" evidence="1">
    <location>
        <begin position="241"/>
        <end position="656"/>
    </location>
</feature>
<dbReference type="OMA" id="LFKGMRC"/>
<feature type="compositionally biased region" description="Low complexity" evidence="1">
    <location>
        <begin position="419"/>
        <end position="460"/>
    </location>
</feature>
<feature type="compositionally biased region" description="Basic and acidic residues" evidence="1">
    <location>
        <begin position="41"/>
        <end position="50"/>
    </location>
</feature>
<feature type="compositionally biased region" description="Low complexity" evidence="1">
    <location>
        <begin position="393"/>
        <end position="411"/>
    </location>
</feature>
<evidence type="ECO:0000313" key="4">
    <source>
        <dbReference type="Proteomes" id="UP000053558"/>
    </source>
</evidence>
<feature type="compositionally biased region" description="Basic and acidic residues" evidence="1">
    <location>
        <begin position="65"/>
        <end position="74"/>
    </location>
</feature>
<feature type="compositionally biased region" description="Low complexity" evidence="1">
    <location>
        <begin position="536"/>
        <end position="551"/>
    </location>
</feature>
<dbReference type="RefSeq" id="XP_007774531.1">
    <property type="nucleotide sequence ID" value="XM_007776341.1"/>
</dbReference>
<dbReference type="Gene3D" id="2.30.29.30">
    <property type="entry name" value="Pleckstrin-homology domain (PH domain)/Phosphotyrosine-binding domain (PTB)"/>
    <property type="match status" value="1"/>
</dbReference>
<dbReference type="KEGG" id="cput:CONPUDRAFT_85429"/>
<feature type="compositionally biased region" description="Basic and acidic residues" evidence="1">
    <location>
        <begin position="318"/>
        <end position="351"/>
    </location>
</feature>
<feature type="compositionally biased region" description="Basic and acidic residues" evidence="1">
    <location>
        <begin position="575"/>
        <end position="586"/>
    </location>
</feature>
<proteinExistence type="predicted"/>
<dbReference type="Proteomes" id="UP000053558">
    <property type="component" value="Unassembled WGS sequence"/>
</dbReference>
<dbReference type="EMBL" id="JH711589">
    <property type="protein sequence ID" value="EIW75098.1"/>
    <property type="molecule type" value="Genomic_DNA"/>
</dbReference>
<keyword evidence="4" id="KW-1185">Reference proteome</keyword>
<feature type="compositionally biased region" description="Basic and acidic residues" evidence="1">
    <location>
        <begin position="621"/>
        <end position="647"/>
    </location>
</feature>
<name>A0A5M3M782_CONPW</name>
<gene>
    <name evidence="3" type="ORF">CONPUDRAFT_85429</name>
</gene>
<evidence type="ECO:0000256" key="1">
    <source>
        <dbReference type="SAM" id="MobiDB-lite"/>
    </source>
</evidence>
<dbReference type="Pfam" id="PF00638">
    <property type="entry name" value="Ran_BP1"/>
    <property type="match status" value="1"/>
</dbReference>
<dbReference type="PROSITE" id="PS50196">
    <property type="entry name" value="RANBD1"/>
    <property type="match status" value="1"/>
</dbReference>
<feature type="compositionally biased region" description="Basic and acidic residues" evidence="1">
    <location>
        <begin position="278"/>
        <end position="300"/>
    </location>
</feature>
<evidence type="ECO:0000313" key="3">
    <source>
        <dbReference type="EMBL" id="EIW75098.1"/>
    </source>
</evidence>
<dbReference type="InterPro" id="IPR053074">
    <property type="entry name" value="NPC_Nucleoporin"/>
</dbReference>
<dbReference type="SUPFAM" id="SSF50729">
    <property type="entry name" value="PH domain-like"/>
    <property type="match status" value="1"/>
</dbReference>
<feature type="compositionally biased region" description="Low complexity" evidence="1">
    <location>
        <begin position="181"/>
        <end position="192"/>
    </location>
</feature>
<organism evidence="3 4">
    <name type="scientific">Coniophora puteana (strain RWD-64-598)</name>
    <name type="common">Brown rot fungus</name>
    <dbReference type="NCBI Taxonomy" id="741705"/>
    <lineage>
        <taxon>Eukaryota</taxon>
        <taxon>Fungi</taxon>
        <taxon>Dikarya</taxon>
        <taxon>Basidiomycota</taxon>
        <taxon>Agaricomycotina</taxon>
        <taxon>Agaricomycetes</taxon>
        <taxon>Agaricomycetidae</taxon>
        <taxon>Boletales</taxon>
        <taxon>Coniophorineae</taxon>
        <taxon>Coniophoraceae</taxon>
        <taxon>Coniophora</taxon>
    </lineage>
</organism>
<protein>
    <recommendedName>
        <fullName evidence="2">RanBD1 domain-containing protein</fullName>
    </recommendedName>
</protein>
<feature type="domain" description="RanBD1" evidence="2">
    <location>
        <begin position="645"/>
        <end position="720"/>
    </location>
</feature>
<dbReference type="PANTHER" id="PTHR38697">
    <property type="entry name" value="NUCLEAR PORE COMPLEX PROTEIN SIMILAR TO S. CEREVISIAE NUP2 (EUROFUNG)"/>
    <property type="match status" value="1"/>
</dbReference>
<dbReference type="AlphaFoldDB" id="A0A5M3M782"/>